<organism evidence="11 12">
    <name type="scientific">Odinarchaeota yellowstonii (strain LCB_4)</name>
    <dbReference type="NCBI Taxonomy" id="1841599"/>
    <lineage>
        <taxon>Archaea</taxon>
        <taxon>Promethearchaeati</taxon>
        <taxon>Candidatus Odinarchaeota</taxon>
        <taxon>Candidatus Odinarchaeia</taxon>
        <taxon>Candidatus Odinarchaeales</taxon>
        <taxon>Candidatus Odinarchaeaceae</taxon>
        <taxon>Candidatus Odinarchaeum</taxon>
    </lineage>
</organism>
<keyword evidence="5 9" id="KW-0378">Hydrolase</keyword>
<dbReference type="PRINTS" id="PR00141">
    <property type="entry name" value="PROTEASOME"/>
</dbReference>
<dbReference type="GO" id="GO:0019774">
    <property type="term" value="C:proteasome core complex, beta-subunit complex"/>
    <property type="evidence" value="ECO:0007669"/>
    <property type="project" value="UniProtKB-UniRule"/>
</dbReference>
<dbReference type="GO" id="GO:0005737">
    <property type="term" value="C:cytoplasm"/>
    <property type="evidence" value="ECO:0007669"/>
    <property type="project" value="UniProtKB-SubCell"/>
</dbReference>
<dbReference type="FunFam" id="3.60.20.10:FF:000049">
    <property type="entry name" value="Proteasome subunit beta"/>
    <property type="match status" value="1"/>
</dbReference>
<reference evidence="11" key="1">
    <citation type="journal article" date="2017" name="Nature">
        <title>Asgard archaea illuminate the origin of eukaryotic cellular complexity.</title>
        <authorList>
            <person name="Zaremba-Niedzwiedzka K."/>
            <person name="Caceres E.F."/>
            <person name="Saw J.H."/>
            <person name="Backstrom D."/>
            <person name="Juzokaite L."/>
            <person name="Vancaester E."/>
            <person name="Seitz K.W."/>
            <person name="Anantharaman K."/>
            <person name="Starnawski P."/>
            <person name="Kjeldsen K.U."/>
            <person name="Scott M.B."/>
            <person name="Nunoura T."/>
            <person name="Banfield J.F."/>
            <person name="Schramm A."/>
            <person name="Baker B.J."/>
            <person name="Spang A."/>
            <person name="Ettema T.J.G."/>
        </authorList>
    </citation>
    <scope>NUCLEOTIDE SEQUENCE</scope>
    <source>
        <strain evidence="11">LCB_4</strain>
    </source>
</reference>
<dbReference type="InterPro" id="IPR029055">
    <property type="entry name" value="Ntn_hydrolases_N"/>
</dbReference>
<evidence type="ECO:0000256" key="5">
    <source>
        <dbReference type="ARBA" id="ARBA00022801"/>
    </source>
</evidence>
<keyword evidence="2 9" id="KW-0963">Cytoplasm</keyword>
<comment type="subcellular location">
    <subcellularLocation>
        <location evidence="9">Cytoplasm</location>
    </subcellularLocation>
</comment>
<evidence type="ECO:0000256" key="1">
    <source>
        <dbReference type="ARBA" id="ARBA00001198"/>
    </source>
</evidence>
<keyword evidence="8 9" id="KW-0865">Zymogen</keyword>
<feature type="chain" id="PRO_5041753797" description="Proteasome subunit beta" evidence="9">
    <location>
        <begin position="15"/>
        <end position="216"/>
    </location>
</feature>
<reference evidence="11" key="2">
    <citation type="journal article" date="2022" name="Nat. Microbiol.">
        <title>A closed Candidatus Odinarchaeum chromosome exposes Asgard archaeal viruses.</title>
        <authorList>
            <person name="Tamarit D."/>
            <person name="Caceres E.F."/>
            <person name="Krupovic M."/>
            <person name="Nijland R."/>
            <person name="Eme L."/>
            <person name="Robinson N.P."/>
            <person name="Ettema T.J.G."/>
        </authorList>
    </citation>
    <scope>NUCLEOTIDE SEQUENCE</scope>
    <source>
        <strain evidence="11">LCB_4</strain>
    </source>
</reference>
<keyword evidence="6 9" id="KW-0068">Autocatalytic cleavage</keyword>
<evidence type="ECO:0000256" key="8">
    <source>
        <dbReference type="ARBA" id="ARBA00023145"/>
    </source>
</evidence>
<proteinExistence type="inferred from homology"/>
<dbReference type="InterPro" id="IPR001353">
    <property type="entry name" value="Proteasome_sua/b"/>
</dbReference>
<evidence type="ECO:0000256" key="6">
    <source>
        <dbReference type="ARBA" id="ARBA00022813"/>
    </source>
</evidence>
<evidence type="ECO:0000256" key="2">
    <source>
        <dbReference type="ARBA" id="ARBA00022490"/>
    </source>
</evidence>
<evidence type="ECO:0000256" key="7">
    <source>
        <dbReference type="ARBA" id="ARBA00022942"/>
    </source>
</evidence>
<accession>A0AAF0IBH6</accession>
<feature type="active site" description="Nucleophile" evidence="9 10">
    <location>
        <position position="15"/>
    </location>
</feature>
<keyword evidence="4 9" id="KW-0888">Threonine protease</keyword>
<gene>
    <name evidence="9 11" type="primary">psmB</name>
    <name evidence="11" type="ORF">OdinLCB4_000195</name>
</gene>
<evidence type="ECO:0000313" key="12">
    <source>
        <dbReference type="Proteomes" id="UP000186851"/>
    </source>
</evidence>
<feature type="propeptide" id="PRO_5041753796" description="Removed in mature form; by autocatalysis" evidence="9">
    <location>
        <begin position="1"/>
        <end position="14"/>
    </location>
</feature>
<dbReference type="NCBIfam" id="TIGR03634">
    <property type="entry name" value="arc_protsome_B"/>
    <property type="match status" value="1"/>
</dbReference>
<evidence type="ECO:0000256" key="3">
    <source>
        <dbReference type="ARBA" id="ARBA00022670"/>
    </source>
</evidence>
<dbReference type="PROSITE" id="PS51476">
    <property type="entry name" value="PROTEASOME_BETA_2"/>
    <property type="match status" value="1"/>
</dbReference>
<dbReference type="SUPFAM" id="SSF56235">
    <property type="entry name" value="N-terminal nucleophile aminohydrolases (Ntn hydrolases)"/>
    <property type="match status" value="1"/>
</dbReference>
<keyword evidence="3 9" id="KW-0645">Protease</keyword>
<dbReference type="Proteomes" id="UP000186851">
    <property type="component" value="Chromosome"/>
</dbReference>
<dbReference type="EMBL" id="CP091871">
    <property type="protein sequence ID" value="WEU40390.1"/>
    <property type="molecule type" value="Genomic_DNA"/>
</dbReference>
<dbReference type="GO" id="GO:0010498">
    <property type="term" value="P:proteasomal protein catabolic process"/>
    <property type="evidence" value="ECO:0007669"/>
    <property type="project" value="UniProtKB-UniRule"/>
</dbReference>
<keyword evidence="7 9" id="KW-0647">Proteasome</keyword>
<evidence type="ECO:0000256" key="9">
    <source>
        <dbReference type="HAMAP-Rule" id="MF_02113"/>
    </source>
</evidence>
<comment type="similarity">
    <text evidence="9">Belongs to the peptidase T1B family.</text>
</comment>
<dbReference type="GO" id="GO:0004298">
    <property type="term" value="F:threonine-type endopeptidase activity"/>
    <property type="evidence" value="ECO:0007669"/>
    <property type="project" value="UniProtKB-UniRule"/>
</dbReference>
<dbReference type="InterPro" id="IPR023333">
    <property type="entry name" value="Proteasome_suB-type"/>
</dbReference>
<dbReference type="InterPro" id="IPR016050">
    <property type="entry name" value="Proteasome_bsu_CS"/>
</dbReference>
<protein>
    <recommendedName>
        <fullName evidence="9">Proteasome subunit beta</fullName>
        <ecNumber evidence="9">3.4.25.1</ecNumber>
    </recommendedName>
    <alternativeName>
        <fullName evidence="9">20S proteasome beta subunit</fullName>
    </alternativeName>
    <alternativeName>
        <fullName evidence="9">Proteasome core protein PsmB</fullName>
    </alternativeName>
</protein>
<dbReference type="HAMAP" id="MF_02113_A">
    <property type="entry name" value="Proteasome_B_A"/>
    <property type="match status" value="1"/>
</dbReference>
<dbReference type="InterPro" id="IPR019983">
    <property type="entry name" value="Pept_T1A_Psome_bsu_arc"/>
</dbReference>
<comment type="function">
    <text evidence="9">Component of the proteasome core, a large protease complex with broad specificity involved in protein degradation.</text>
</comment>
<comment type="subunit">
    <text evidence="9">The 20S proteasome core is composed of 14 alpha and 14 beta subunits that assemble into four stacked heptameric rings, resulting in a barrel-shaped structure. The two inner rings, each composed of seven catalytic beta subunits, are sandwiched by two outer rings, each composed of seven alpha subunits. The catalytic chamber with the active sites is on the inside of the barrel. Has a gated structure, the ends of the cylinder being occluded by the N-termini of the alpha-subunits. Is capped at one or both ends by the proteasome regulatory ATPase, PAN.</text>
</comment>
<name>A0AAF0IBH6_ODILC</name>
<dbReference type="InterPro" id="IPR000243">
    <property type="entry name" value="Pept_T1A_subB"/>
</dbReference>
<comment type="activity regulation">
    <text evidence="9">The formation of the proteasomal ATPase PAN-20S proteasome complex, via the docking of the C-termini of PAN into the intersubunit pockets in the alpha-rings, triggers opening of the gate for substrate entry. Interconversion between the open-gate and close-gate conformations leads to a dynamic regulation of the 20S proteasome proteolysis activity.</text>
</comment>
<evidence type="ECO:0000313" key="11">
    <source>
        <dbReference type="EMBL" id="WEU40390.1"/>
    </source>
</evidence>
<evidence type="ECO:0000256" key="4">
    <source>
        <dbReference type="ARBA" id="ARBA00022698"/>
    </source>
</evidence>
<dbReference type="PROSITE" id="PS00854">
    <property type="entry name" value="PROTEASOME_BETA_1"/>
    <property type="match status" value="1"/>
</dbReference>
<comment type="catalytic activity">
    <reaction evidence="1 9">
        <text>Cleavage of peptide bonds with very broad specificity.</text>
        <dbReference type="EC" id="3.4.25.1"/>
    </reaction>
</comment>
<sequence>MNASNFKTPGFQTGTTTLGIVYNEGVILASESRVSEGYYVASKTGKKVLMIDEHIGMTISGSVADAQSMVDQARALAKLYFYDKGRRMPVKAAAKLISNILFGQRPLYLMTSLLIGGVDEDGPHLYSLDAAGSLIPDKYTSTGSGSVIAYGVLEDSYKDGMSEREAIELSIRAISAAKKRDVFSGNKISVAVIDKRGFRLLSDSEIEAVERKISGQ</sequence>
<dbReference type="Gene3D" id="3.60.20.10">
    <property type="entry name" value="Glutamine Phosphoribosylpyrophosphate, subunit 1, domain 1"/>
    <property type="match status" value="1"/>
</dbReference>
<dbReference type="PANTHER" id="PTHR32194:SF0">
    <property type="entry name" value="ATP-DEPENDENT PROTEASE SUBUNIT HSLV"/>
    <property type="match status" value="1"/>
</dbReference>
<dbReference type="Pfam" id="PF00227">
    <property type="entry name" value="Proteasome"/>
    <property type="match status" value="1"/>
</dbReference>
<dbReference type="AlphaFoldDB" id="A0AAF0IBH6"/>
<dbReference type="PANTHER" id="PTHR32194">
    <property type="entry name" value="METALLOPROTEASE TLDD"/>
    <property type="match status" value="1"/>
</dbReference>
<dbReference type="KEGG" id="oyw:OdinLCB4_000195"/>
<evidence type="ECO:0000256" key="10">
    <source>
        <dbReference type="PIRSR" id="PIRSR600243-1"/>
    </source>
</evidence>
<dbReference type="EC" id="3.4.25.1" evidence="9"/>